<dbReference type="EMBL" id="JABWDY010042750">
    <property type="protein sequence ID" value="KAF5176435.1"/>
    <property type="molecule type" value="Genomic_DNA"/>
</dbReference>
<dbReference type="AlphaFoldDB" id="A0A7J6UW69"/>
<gene>
    <name evidence="2" type="ORF">FRX31_033976</name>
</gene>
<dbReference type="Proteomes" id="UP000554482">
    <property type="component" value="Unassembled WGS sequence"/>
</dbReference>
<organism evidence="2 3">
    <name type="scientific">Thalictrum thalictroides</name>
    <name type="common">Rue-anemone</name>
    <name type="synonym">Anemone thalictroides</name>
    <dbReference type="NCBI Taxonomy" id="46969"/>
    <lineage>
        <taxon>Eukaryota</taxon>
        <taxon>Viridiplantae</taxon>
        <taxon>Streptophyta</taxon>
        <taxon>Embryophyta</taxon>
        <taxon>Tracheophyta</taxon>
        <taxon>Spermatophyta</taxon>
        <taxon>Magnoliopsida</taxon>
        <taxon>Ranunculales</taxon>
        <taxon>Ranunculaceae</taxon>
        <taxon>Thalictroideae</taxon>
        <taxon>Thalictrum</taxon>
    </lineage>
</organism>
<keyword evidence="3" id="KW-1185">Reference proteome</keyword>
<evidence type="ECO:0000313" key="2">
    <source>
        <dbReference type="EMBL" id="KAF5176435.1"/>
    </source>
</evidence>
<feature type="region of interest" description="Disordered" evidence="1">
    <location>
        <begin position="72"/>
        <end position="169"/>
    </location>
</feature>
<feature type="compositionally biased region" description="Low complexity" evidence="1">
    <location>
        <begin position="110"/>
        <end position="119"/>
    </location>
</feature>
<accession>A0A7J6UW69</accession>
<feature type="compositionally biased region" description="Basic and acidic residues" evidence="1">
    <location>
        <begin position="84"/>
        <end position="100"/>
    </location>
</feature>
<sequence length="186" mass="20551">MISATVQSITEETKEIKESNEEEPEASLEDITIGPTQHLKNKQKMLQKVVKNEMLQMSFDLNKVVFILKWGSSSTSEEEEVDEDIPKVNEKEQVDGKKVIEEDDSESEKNSSGSNSSSSSEEEDVTTEKQTTNEGSNSSSSSEEEDGDGEDNVRVSIDKAKFEKTPIPVPSFDLKTVKDVVGEVVA</sequence>
<dbReference type="OrthoDB" id="691934at2759"/>
<reference evidence="2 3" key="1">
    <citation type="submission" date="2020-06" db="EMBL/GenBank/DDBJ databases">
        <title>Transcriptomic and genomic resources for Thalictrum thalictroides and T. hernandezii: Facilitating candidate gene discovery in an emerging model plant lineage.</title>
        <authorList>
            <person name="Arias T."/>
            <person name="Riano-Pachon D.M."/>
            <person name="Di Stilio V.S."/>
        </authorList>
    </citation>
    <scope>NUCLEOTIDE SEQUENCE [LARGE SCALE GENOMIC DNA]</scope>
    <source>
        <strain evidence="3">cv. WT478/WT964</strain>
        <tissue evidence="2">Leaves</tissue>
    </source>
</reference>
<proteinExistence type="predicted"/>
<feature type="region of interest" description="Disordered" evidence="1">
    <location>
        <begin position="1"/>
        <end position="36"/>
    </location>
</feature>
<comment type="caution">
    <text evidence="2">The sequence shown here is derived from an EMBL/GenBank/DDBJ whole genome shotgun (WGS) entry which is preliminary data.</text>
</comment>
<evidence type="ECO:0000256" key="1">
    <source>
        <dbReference type="SAM" id="MobiDB-lite"/>
    </source>
</evidence>
<evidence type="ECO:0000313" key="3">
    <source>
        <dbReference type="Proteomes" id="UP000554482"/>
    </source>
</evidence>
<protein>
    <submittedName>
        <fullName evidence="2">Uncharacterized protein</fullName>
    </submittedName>
</protein>
<feature type="compositionally biased region" description="Basic and acidic residues" evidence="1">
    <location>
        <begin position="151"/>
        <end position="164"/>
    </location>
</feature>
<name>A0A7J6UW69_THATH</name>